<accession>A0ABS4V2P4</accession>
<gene>
    <name evidence="2" type="ORF">JOF59_000582</name>
</gene>
<dbReference type="RefSeq" id="WP_056792021.1">
    <property type="nucleotide sequence ID" value="NZ_BMWJ01000002.1"/>
</dbReference>
<dbReference type="EMBL" id="JAGINS010000001">
    <property type="protein sequence ID" value="MBP2358182.1"/>
    <property type="molecule type" value="Genomic_DNA"/>
</dbReference>
<organism evidence="2 3">
    <name type="scientific">Streptomyces clavifer</name>
    <dbReference type="NCBI Taxonomy" id="68188"/>
    <lineage>
        <taxon>Bacteria</taxon>
        <taxon>Bacillati</taxon>
        <taxon>Actinomycetota</taxon>
        <taxon>Actinomycetes</taxon>
        <taxon>Kitasatosporales</taxon>
        <taxon>Streptomycetaceae</taxon>
        <taxon>Streptomyces</taxon>
    </lineage>
</organism>
<evidence type="ECO:0000313" key="2">
    <source>
        <dbReference type="EMBL" id="MBP2358182.1"/>
    </source>
</evidence>
<sequence length="90" mass="8984">MRKLQKAGVVVAMLGSLGFIGAGTAFAGDDGPSVDVTQSTTCKSHDLNVDILGNVGILNGLLGNALNGEGDPGAQSTKLGSTMDCSNDAF</sequence>
<proteinExistence type="predicted"/>
<keyword evidence="1" id="KW-0732">Signal</keyword>
<evidence type="ECO:0000313" key="3">
    <source>
        <dbReference type="Proteomes" id="UP001519311"/>
    </source>
</evidence>
<feature type="chain" id="PRO_5046699984" description="Secreted protein" evidence="1">
    <location>
        <begin position="28"/>
        <end position="90"/>
    </location>
</feature>
<evidence type="ECO:0000256" key="1">
    <source>
        <dbReference type="SAM" id="SignalP"/>
    </source>
</evidence>
<name>A0ABS4V2P4_9ACTN</name>
<comment type="caution">
    <text evidence="2">The sequence shown here is derived from an EMBL/GenBank/DDBJ whole genome shotgun (WGS) entry which is preliminary data.</text>
</comment>
<feature type="signal peptide" evidence="1">
    <location>
        <begin position="1"/>
        <end position="27"/>
    </location>
</feature>
<dbReference type="Proteomes" id="UP001519311">
    <property type="component" value="Unassembled WGS sequence"/>
</dbReference>
<keyword evidence="3" id="KW-1185">Reference proteome</keyword>
<protein>
    <recommendedName>
        <fullName evidence="4">Secreted protein</fullName>
    </recommendedName>
</protein>
<evidence type="ECO:0008006" key="4">
    <source>
        <dbReference type="Google" id="ProtNLM"/>
    </source>
</evidence>
<reference evidence="2 3" key="1">
    <citation type="submission" date="2021-03" db="EMBL/GenBank/DDBJ databases">
        <title>Sequencing the genomes of 1000 actinobacteria strains.</title>
        <authorList>
            <person name="Klenk H.-P."/>
        </authorList>
    </citation>
    <scope>NUCLEOTIDE SEQUENCE [LARGE SCALE GENOMIC DNA]</scope>
    <source>
        <strain evidence="2 3">DSM 40843</strain>
    </source>
</reference>
<dbReference type="GeneID" id="97345695"/>